<comment type="caution">
    <text evidence="1">The sequence shown here is derived from an EMBL/GenBank/DDBJ whole genome shotgun (WGS) entry which is preliminary data.</text>
</comment>
<reference evidence="2" key="1">
    <citation type="journal article" date="2019" name="Int. J. Syst. Evol. Microbiol.">
        <title>The Global Catalogue of Microorganisms (GCM) 10K type strain sequencing project: providing services to taxonomists for standard genome sequencing and annotation.</title>
        <authorList>
            <consortium name="The Broad Institute Genomics Platform"/>
            <consortium name="The Broad Institute Genome Sequencing Center for Infectious Disease"/>
            <person name="Wu L."/>
            <person name="Ma J."/>
        </authorList>
    </citation>
    <scope>NUCLEOTIDE SEQUENCE [LARGE SCALE GENOMIC DNA]</scope>
    <source>
        <strain evidence="2">KACC 11299</strain>
    </source>
</reference>
<proteinExistence type="predicted"/>
<name>A0ABW0TV62_9BACL</name>
<sequence length="61" mass="7047">MQNRKEELEEARLKGLNQGIRQEKVSTVLTMHGLAFSTEKIALVTRLTTQEIEAIILENWH</sequence>
<dbReference type="EMBL" id="JBHSNP010000002">
    <property type="protein sequence ID" value="MFC5601748.1"/>
    <property type="molecule type" value="Genomic_DNA"/>
</dbReference>
<accession>A0ABW0TV62</accession>
<protein>
    <recommendedName>
        <fullName evidence="3">Transposase</fullName>
    </recommendedName>
</protein>
<evidence type="ECO:0000313" key="1">
    <source>
        <dbReference type="EMBL" id="MFC5601748.1"/>
    </source>
</evidence>
<dbReference type="RefSeq" id="WP_381441395.1">
    <property type="nucleotide sequence ID" value="NZ_JBHSNP010000002.1"/>
</dbReference>
<evidence type="ECO:0008006" key="3">
    <source>
        <dbReference type="Google" id="ProtNLM"/>
    </source>
</evidence>
<keyword evidence="2" id="KW-1185">Reference proteome</keyword>
<gene>
    <name evidence="1" type="ORF">ACFPTP_00520</name>
</gene>
<organism evidence="1 2">
    <name type="scientific">Sporosarcina koreensis</name>
    <dbReference type="NCBI Taxonomy" id="334735"/>
    <lineage>
        <taxon>Bacteria</taxon>
        <taxon>Bacillati</taxon>
        <taxon>Bacillota</taxon>
        <taxon>Bacilli</taxon>
        <taxon>Bacillales</taxon>
        <taxon>Caryophanaceae</taxon>
        <taxon>Sporosarcina</taxon>
    </lineage>
</organism>
<evidence type="ECO:0000313" key="2">
    <source>
        <dbReference type="Proteomes" id="UP001596071"/>
    </source>
</evidence>
<dbReference type="Proteomes" id="UP001596071">
    <property type="component" value="Unassembled WGS sequence"/>
</dbReference>